<dbReference type="SUPFAM" id="SSF54189">
    <property type="entry name" value="Ribosomal proteins S24e, L23 and L15e"/>
    <property type="match status" value="1"/>
</dbReference>
<accession>A0A7C2FZC1</accession>
<evidence type="ECO:0000256" key="7">
    <source>
        <dbReference type="RuleBase" id="RU003934"/>
    </source>
</evidence>
<comment type="caution">
    <text evidence="8">The sequence shown here is derived from an EMBL/GenBank/DDBJ whole genome shotgun (WGS) entry which is preliminary data.</text>
</comment>
<dbReference type="Gene3D" id="3.30.70.330">
    <property type="match status" value="1"/>
</dbReference>
<dbReference type="GO" id="GO:1990904">
    <property type="term" value="C:ribonucleoprotein complex"/>
    <property type="evidence" value="ECO:0007669"/>
    <property type="project" value="UniProtKB-KW"/>
</dbReference>
<dbReference type="InterPro" id="IPR019985">
    <property type="entry name" value="Ribosomal_uL23"/>
</dbReference>
<dbReference type="GO" id="GO:0005840">
    <property type="term" value="C:ribosome"/>
    <property type="evidence" value="ECO:0007669"/>
    <property type="project" value="UniProtKB-UniRule"/>
</dbReference>
<evidence type="ECO:0000256" key="3">
    <source>
        <dbReference type="ARBA" id="ARBA00022884"/>
    </source>
</evidence>
<evidence type="ECO:0000256" key="1">
    <source>
        <dbReference type="ARBA" id="ARBA00006700"/>
    </source>
</evidence>
<dbReference type="NCBIfam" id="NF011118">
    <property type="entry name" value="PRK14548.1"/>
    <property type="match status" value="1"/>
</dbReference>
<dbReference type="InterPro" id="IPR001014">
    <property type="entry name" value="Ribosomal_uL23_CS"/>
</dbReference>
<name>A0A7C2FZC1_9CREN</name>
<gene>
    <name evidence="6" type="primary">rpl23</name>
    <name evidence="8" type="ORF">ENP55_03795</name>
</gene>
<keyword evidence="3 6" id="KW-0694">RNA-binding</keyword>
<reference evidence="8" key="1">
    <citation type="journal article" date="2020" name="mSystems">
        <title>Genome- and Community-Level Interaction Insights into Carbon Utilization and Element Cycling Functions of Hydrothermarchaeota in Hydrothermal Sediment.</title>
        <authorList>
            <person name="Zhou Z."/>
            <person name="Liu Y."/>
            <person name="Xu W."/>
            <person name="Pan J."/>
            <person name="Luo Z.H."/>
            <person name="Li M."/>
        </authorList>
    </citation>
    <scope>NUCLEOTIDE SEQUENCE [LARGE SCALE GENOMIC DNA]</scope>
    <source>
        <strain evidence="8">SpSt-23</strain>
    </source>
</reference>
<comment type="similarity">
    <text evidence="1 6 7">Belongs to the universal ribosomal protein uL23 family.</text>
</comment>
<evidence type="ECO:0000313" key="8">
    <source>
        <dbReference type="EMBL" id="HEF87406.1"/>
    </source>
</evidence>
<evidence type="ECO:0000256" key="4">
    <source>
        <dbReference type="ARBA" id="ARBA00022980"/>
    </source>
</evidence>
<keyword evidence="2 6" id="KW-0699">rRNA-binding</keyword>
<dbReference type="HAMAP" id="MF_01369_B">
    <property type="entry name" value="Ribosomal_uL23_B"/>
    <property type="match status" value="1"/>
</dbReference>
<dbReference type="InterPro" id="IPR013025">
    <property type="entry name" value="Ribosomal_uL23-like"/>
</dbReference>
<comment type="subunit">
    <text evidence="6">Part of the 50S ribosomal subunit. Contacts protein L29.</text>
</comment>
<dbReference type="InterPro" id="IPR012678">
    <property type="entry name" value="Ribosomal_uL23/eL15/eS24_sf"/>
</dbReference>
<dbReference type="FunFam" id="3.30.70.330:FF:000532">
    <property type="entry name" value="50S ribosomal protein L23"/>
    <property type="match status" value="1"/>
</dbReference>
<dbReference type="GO" id="GO:0019843">
    <property type="term" value="F:rRNA binding"/>
    <property type="evidence" value="ECO:0007669"/>
    <property type="project" value="UniProtKB-UniRule"/>
</dbReference>
<proteinExistence type="inferred from homology"/>
<organism evidence="8">
    <name type="scientific">Thermosphaera aggregans</name>
    <dbReference type="NCBI Taxonomy" id="54254"/>
    <lineage>
        <taxon>Archaea</taxon>
        <taxon>Thermoproteota</taxon>
        <taxon>Thermoprotei</taxon>
        <taxon>Desulfurococcales</taxon>
        <taxon>Desulfurococcaceae</taxon>
        <taxon>Thermosphaera</taxon>
    </lineage>
</organism>
<dbReference type="PROSITE" id="PS00050">
    <property type="entry name" value="RIBOSOMAL_L23"/>
    <property type="match status" value="1"/>
</dbReference>
<dbReference type="GO" id="GO:0003735">
    <property type="term" value="F:structural constituent of ribosome"/>
    <property type="evidence" value="ECO:0007669"/>
    <property type="project" value="UniProtKB-UniRule"/>
</dbReference>
<evidence type="ECO:0000256" key="6">
    <source>
        <dbReference type="HAMAP-Rule" id="MF_01369"/>
    </source>
</evidence>
<evidence type="ECO:0000256" key="5">
    <source>
        <dbReference type="ARBA" id="ARBA00023274"/>
    </source>
</evidence>
<sequence>MSSETERLYSIIIRPVQSEKALGMIDKQNTLTFIVDINATKQDVKKAVETLFNVKVEKVRMLITPKGEKKAYVKLAPEYKASDVAAQIGLI</sequence>
<dbReference type="GO" id="GO:0006412">
    <property type="term" value="P:translation"/>
    <property type="evidence" value="ECO:0007669"/>
    <property type="project" value="UniProtKB-UniRule"/>
</dbReference>
<dbReference type="InterPro" id="IPR012677">
    <property type="entry name" value="Nucleotide-bd_a/b_plait_sf"/>
</dbReference>
<evidence type="ECO:0000256" key="2">
    <source>
        <dbReference type="ARBA" id="ARBA00022730"/>
    </source>
</evidence>
<keyword evidence="5 6" id="KW-0687">Ribonucleoprotein</keyword>
<comment type="function">
    <text evidence="6">Binds to 23S rRNA. One of the proteins that surrounds the polypeptide exit tunnel on the outside of the ribosome.</text>
</comment>
<dbReference type="HAMAP" id="MF_01369_A">
    <property type="entry name" value="Ribosomal_uL23_A"/>
    <property type="match status" value="1"/>
</dbReference>
<dbReference type="NCBIfam" id="TIGR03636">
    <property type="entry name" value="uL23_arch"/>
    <property type="match status" value="1"/>
</dbReference>
<dbReference type="Pfam" id="PF00276">
    <property type="entry name" value="Ribosomal_L23"/>
    <property type="match status" value="1"/>
</dbReference>
<dbReference type="EMBL" id="DSJT01000022">
    <property type="protein sequence ID" value="HEF87406.1"/>
    <property type="molecule type" value="Genomic_DNA"/>
</dbReference>
<keyword evidence="4 6" id="KW-0689">Ribosomal protein</keyword>
<protein>
    <recommendedName>
        <fullName evidence="6">Large ribosomal subunit protein uL23</fullName>
    </recommendedName>
</protein>
<dbReference type="PANTHER" id="PTHR11620">
    <property type="entry name" value="60S RIBOSOMAL PROTEIN L23A"/>
    <property type="match status" value="1"/>
</dbReference>
<dbReference type="AlphaFoldDB" id="A0A7C2FZC1"/>